<organism evidence="3 4">
    <name type="scientific">Rotaria sordida</name>
    <dbReference type="NCBI Taxonomy" id="392033"/>
    <lineage>
        <taxon>Eukaryota</taxon>
        <taxon>Metazoa</taxon>
        <taxon>Spiralia</taxon>
        <taxon>Gnathifera</taxon>
        <taxon>Rotifera</taxon>
        <taxon>Eurotatoria</taxon>
        <taxon>Bdelloidea</taxon>
        <taxon>Philodinida</taxon>
        <taxon>Philodinidae</taxon>
        <taxon>Rotaria</taxon>
    </lineage>
</organism>
<feature type="domain" description="EGF-like" evidence="2">
    <location>
        <begin position="26"/>
        <end position="59"/>
    </location>
</feature>
<dbReference type="InterPro" id="IPR006149">
    <property type="entry name" value="EB_dom"/>
</dbReference>
<comment type="caution">
    <text evidence="3">The sequence shown here is derived from an EMBL/GenBank/DDBJ whole genome shotgun (WGS) entry which is preliminary data.</text>
</comment>
<feature type="domain" description="EGF-like" evidence="2">
    <location>
        <begin position="415"/>
        <end position="455"/>
    </location>
</feature>
<dbReference type="SMART" id="SM00181">
    <property type="entry name" value="EGF"/>
    <property type="match status" value="6"/>
</dbReference>
<feature type="domain" description="EGF-like" evidence="2">
    <location>
        <begin position="283"/>
        <end position="317"/>
    </location>
</feature>
<feature type="domain" description="EGF-like" evidence="2">
    <location>
        <begin position="148"/>
        <end position="184"/>
    </location>
</feature>
<evidence type="ECO:0000259" key="2">
    <source>
        <dbReference type="SMART" id="SM00181"/>
    </source>
</evidence>
<proteinExistence type="predicted"/>
<dbReference type="PANTHER" id="PTHR39069">
    <property type="entry name" value="ECDYSONE-INDUCIBLE GENE E1, ISOFORM A"/>
    <property type="match status" value="1"/>
</dbReference>
<feature type="signal peptide" evidence="1">
    <location>
        <begin position="1"/>
        <end position="17"/>
    </location>
</feature>
<name>A0A813QGR8_9BILA</name>
<feature type="chain" id="PRO_5032978299" description="EGF-like domain-containing protein" evidence="1">
    <location>
        <begin position="18"/>
        <end position="465"/>
    </location>
</feature>
<evidence type="ECO:0000256" key="1">
    <source>
        <dbReference type="SAM" id="SignalP"/>
    </source>
</evidence>
<reference evidence="3" key="1">
    <citation type="submission" date="2021-02" db="EMBL/GenBank/DDBJ databases">
        <authorList>
            <person name="Nowell W R."/>
        </authorList>
    </citation>
    <scope>NUCLEOTIDE SEQUENCE</scope>
</reference>
<dbReference type="Pfam" id="PF01683">
    <property type="entry name" value="EB"/>
    <property type="match status" value="1"/>
</dbReference>
<dbReference type="PANTHER" id="PTHR39069:SF8">
    <property type="entry name" value="FI17111P1"/>
    <property type="match status" value="1"/>
</dbReference>
<dbReference type="OrthoDB" id="5912242at2759"/>
<protein>
    <recommendedName>
        <fullName evidence="2">EGF-like domain-containing protein</fullName>
    </recommendedName>
</protein>
<accession>A0A813QGR8</accession>
<sequence>MWFSLILIIHCILITTGQYKSLFDYECETNLNCTNHLANSICFNKKCICQFGYKLGGCIVEKNELRYRRQINYENIGTRMLGEECDWSSQCRQMSIDNTKVCFAHKCQCSQGYVPIDAHRCVRDFVLLPLNIRVTKSYQEPSSGYGSTCSKNIDCHQTSFHLECIQGICVCLEGYVLLGKNVCYNTRGQGDSTEISTPFSTTSTNHPVNNEVIKSLGKIGNTCTNDYFCRQAVSQSHCYNGKCACVDGYIPIDQYSCIKDMYRDTTIKSTPIPVNYKSLLGGKCLTKRNCHTPNAVCLFSICACPKGYFPVDDWTCLEEPESSDEELIEATSVISTTTMITTTKTTTFSTTSTFRWWPWSPTTTTFSTTSTFRWWPWSPTPTTFSTTSTFRWWPWSPSPTIRTAYPNMENTFSVRCLLNRQCVSMDKNSHCTFLGRCICNRGYILKKANRGQYCIPRIINEEDCD</sequence>
<dbReference type="AlphaFoldDB" id="A0A813QGR8"/>
<keyword evidence="1" id="KW-0732">Signal</keyword>
<feature type="domain" description="EGF-like" evidence="2">
    <location>
        <begin position="84"/>
        <end position="122"/>
    </location>
</feature>
<dbReference type="InterPro" id="IPR000742">
    <property type="entry name" value="EGF"/>
</dbReference>
<dbReference type="Proteomes" id="UP000663882">
    <property type="component" value="Unassembled WGS sequence"/>
</dbReference>
<evidence type="ECO:0000313" key="4">
    <source>
        <dbReference type="Proteomes" id="UP000663882"/>
    </source>
</evidence>
<dbReference type="EMBL" id="CAJNOO010000046">
    <property type="protein sequence ID" value="CAF0767752.1"/>
    <property type="molecule type" value="Genomic_DNA"/>
</dbReference>
<feature type="domain" description="EGF-like" evidence="2">
    <location>
        <begin position="222"/>
        <end position="258"/>
    </location>
</feature>
<gene>
    <name evidence="3" type="ORF">RFH988_LOCUS2192</name>
</gene>
<evidence type="ECO:0000313" key="3">
    <source>
        <dbReference type="EMBL" id="CAF0767752.1"/>
    </source>
</evidence>